<dbReference type="Pfam" id="PF26021">
    <property type="entry name" value="Ferritin_C144_05"/>
    <property type="match status" value="1"/>
</dbReference>
<dbReference type="InterPro" id="IPR049730">
    <property type="entry name" value="SNF2/RAD54-like_C"/>
</dbReference>
<dbReference type="GO" id="GO:0061630">
    <property type="term" value="F:ubiquitin protein ligase activity"/>
    <property type="evidence" value="ECO:0007669"/>
    <property type="project" value="TreeGrafter"/>
</dbReference>
<dbReference type="InterPro" id="IPR059033">
    <property type="entry name" value="C144_05_dom"/>
</dbReference>
<dbReference type="GO" id="GO:0006974">
    <property type="term" value="P:DNA damage response"/>
    <property type="evidence" value="ECO:0007669"/>
    <property type="project" value="TreeGrafter"/>
</dbReference>
<dbReference type="GO" id="GO:0005634">
    <property type="term" value="C:nucleus"/>
    <property type="evidence" value="ECO:0007669"/>
    <property type="project" value="TreeGrafter"/>
</dbReference>
<dbReference type="SMART" id="SM00487">
    <property type="entry name" value="DEXDc"/>
    <property type="match status" value="1"/>
</dbReference>
<evidence type="ECO:0000256" key="2">
    <source>
        <dbReference type="ARBA" id="ARBA00022741"/>
    </source>
</evidence>
<keyword evidence="5" id="KW-0862">Zinc</keyword>
<feature type="compositionally biased region" description="Polar residues" evidence="9">
    <location>
        <begin position="966"/>
        <end position="980"/>
    </location>
</feature>
<dbReference type="Pfam" id="PF00176">
    <property type="entry name" value="SNF2-rel_dom"/>
    <property type="match status" value="1"/>
</dbReference>
<evidence type="ECO:0008006" key="15">
    <source>
        <dbReference type="Google" id="ProtNLM"/>
    </source>
</evidence>
<dbReference type="InterPro" id="IPR013083">
    <property type="entry name" value="Znf_RING/FYVE/PHD"/>
</dbReference>
<dbReference type="PROSITE" id="PS50089">
    <property type="entry name" value="ZF_RING_2"/>
    <property type="match status" value="1"/>
</dbReference>
<organism evidence="13 14">
    <name type="scientific">Testicularia cyperi</name>
    <dbReference type="NCBI Taxonomy" id="1882483"/>
    <lineage>
        <taxon>Eukaryota</taxon>
        <taxon>Fungi</taxon>
        <taxon>Dikarya</taxon>
        <taxon>Basidiomycota</taxon>
        <taxon>Ustilaginomycotina</taxon>
        <taxon>Ustilaginomycetes</taxon>
        <taxon>Ustilaginales</taxon>
        <taxon>Anthracoideaceae</taxon>
        <taxon>Testicularia</taxon>
    </lineage>
</organism>
<dbReference type="InterPro" id="IPR014001">
    <property type="entry name" value="Helicase_ATP-bd"/>
</dbReference>
<evidence type="ECO:0000256" key="3">
    <source>
        <dbReference type="ARBA" id="ARBA00022771"/>
    </source>
</evidence>
<accession>A0A317XJV5</accession>
<name>A0A317XJV5_9BASI</name>
<dbReference type="InterPro" id="IPR001841">
    <property type="entry name" value="Znf_RING"/>
</dbReference>
<evidence type="ECO:0000313" key="13">
    <source>
        <dbReference type="EMBL" id="PWY98616.1"/>
    </source>
</evidence>
<dbReference type="InterPro" id="IPR027417">
    <property type="entry name" value="P-loop_NTPase"/>
</dbReference>
<feature type="region of interest" description="Disordered" evidence="9">
    <location>
        <begin position="94"/>
        <end position="114"/>
    </location>
</feature>
<dbReference type="InterPro" id="IPR018957">
    <property type="entry name" value="Znf_C3HC4_RING-type"/>
</dbReference>
<dbReference type="PANTHER" id="PTHR45865">
    <property type="entry name" value="E3 UBIQUITIN-PROTEIN LIGASE SHPRH FAMILY MEMBER"/>
    <property type="match status" value="1"/>
</dbReference>
<dbReference type="InterPro" id="IPR000330">
    <property type="entry name" value="SNF2_N"/>
</dbReference>
<evidence type="ECO:0000313" key="14">
    <source>
        <dbReference type="Proteomes" id="UP000246740"/>
    </source>
</evidence>
<dbReference type="InParanoid" id="A0A317XJV5"/>
<dbReference type="PANTHER" id="PTHR45865:SF1">
    <property type="entry name" value="E3 UBIQUITIN-PROTEIN LIGASE SHPRH"/>
    <property type="match status" value="1"/>
</dbReference>
<dbReference type="GO" id="GO:0008270">
    <property type="term" value="F:zinc ion binding"/>
    <property type="evidence" value="ECO:0007669"/>
    <property type="project" value="UniProtKB-KW"/>
</dbReference>
<dbReference type="Proteomes" id="UP000246740">
    <property type="component" value="Unassembled WGS sequence"/>
</dbReference>
<dbReference type="SUPFAM" id="SSF52540">
    <property type="entry name" value="P-loop containing nucleoside triphosphate hydrolases"/>
    <property type="match status" value="2"/>
</dbReference>
<dbReference type="STRING" id="1882483.A0A317XJV5"/>
<dbReference type="CDD" id="cd18793">
    <property type="entry name" value="SF2_C_SNF"/>
    <property type="match status" value="1"/>
</dbReference>
<evidence type="ECO:0000256" key="9">
    <source>
        <dbReference type="SAM" id="MobiDB-lite"/>
    </source>
</evidence>
<dbReference type="GO" id="GO:0005524">
    <property type="term" value="F:ATP binding"/>
    <property type="evidence" value="ECO:0007669"/>
    <property type="project" value="InterPro"/>
</dbReference>
<feature type="domain" description="RING-type" evidence="10">
    <location>
        <begin position="1375"/>
        <end position="1415"/>
    </location>
</feature>
<evidence type="ECO:0000256" key="1">
    <source>
        <dbReference type="ARBA" id="ARBA00022723"/>
    </source>
</evidence>
<dbReference type="Pfam" id="PF00271">
    <property type="entry name" value="Helicase_C"/>
    <property type="match status" value="1"/>
</dbReference>
<reference evidence="13 14" key="1">
    <citation type="journal article" date="2018" name="Mol. Biol. Evol.">
        <title>Broad Genomic Sampling Reveals a Smut Pathogenic Ancestry of the Fungal Clade Ustilaginomycotina.</title>
        <authorList>
            <person name="Kijpornyongpan T."/>
            <person name="Mondo S.J."/>
            <person name="Barry K."/>
            <person name="Sandor L."/>
            <person name="Lee J."/>
            <person name="Lipzen A."/>
            <person name="Pangilinan J."/>
            <person name="LaButti K."/>
            <person name="Hainaut M."/>
            <person name="Henrissat B."/>
            <person name="Grigoriev I.V."/>
            <person name="Spatafora J.W."/>
            <person name="Aime M.C."/>
        </authorList>
    </citation>
    <scope>NUCLEOTIDE SEQUENCE [LARGE SCALE GENOMIC DNA]</scope>
    <source>
        <strain evidence="13 14">MCA 3645</strain>
    </source>
</reference>
<feature type="domain" description="Helicase ATP-binding" evidence="11">
    <location>
        <begin position="441"/>
        <end position="644"/>
    </location>
</feature>
<dbReference type="FunCoup" id="A0A317XJV5">
    <property type="interactions" value="372"/>
</dbReference>
<evidence type="ECO:0000256" key="6">
    <source>
        <dbReference type="ARBA" id="ARBA00022840"/>
    </source>
</evidence>
<evidence type="ECO:0000259" key="12">
    <source>
        <dbReference type="PROSITE" id="PS51194"/>
    </source>
</evidence>
<feature type="compositionally biased region" description="Basic and acidic residues" evidence="9">
    <location>
        <begin position="1662"/>
        <end position="1677"/>
    </location>
</feature>
<dbReference type="EMBL" id="KZ819198">
    <property type="protein sequence ID" value="PWY98616.1"/>
    <property type="molecule type" value="Genomic_DNA"/>
</dbReference>
<dbReference type="OrthoDB" id="5330228at2759"/>
<feature type="domain" description="Helicase C-terminal" evidence="12">
    <location>
        <begin position="1498"/>
        <end position="1657"/>
    </location>
</feature>
<evidence type="ECO:0000259" key="10">
    <source>
        <dbReference type="PROSITE" id="PS50089"/>
    </source>
</evidence>
<dbReference type="InterPro" id="IPR052583">
    <property type="entry name" value="ATP-helicase/E3_Ub-Ligase"/>
</dbReference>
<feature type="region of interest" description="Disordered" evidence="9">
    <location>
        <begin position="1658"/>
        <end position="1677"/>
    </location>
</feature>
<evidence type="ECO:0000256" key="8">
    <source>
        <dbReference type="SAM" id="Coils"/>
    </source>
</evidence>
<feature type="compositionally biased region" description="Polar residues" evidence="9">
    <location>
        <begin position="1013"/>
        <end position="1022"/>
    </location>
</feature>
<evidence type="ECO:0000256" key="4">
    <source>
        <dbReference type="ARBA" id="ARBA00022801"/>
    </source>
</evidence>
<evidence type="ECO:0000259" key="11">
    <source>
        <dbReference type="PROSITE" id="PS51192"/>
    </source>
</evidence>
<gene>
    <name evidence="13" type="ORF">BCV70DRAFT_201936</name>
</gene>
<dbReference type="PROSITE" id="PS51194">
    <property type="entry name" value="HELICASE_CTER"/>
    <property type="match status" value="1"/>
</dbReference>
<evidence type="ECO:0000256" key="5">
    <source>
        <dbReference type="ARBA" id="ARBA00022833"/>
    </source>
</evidence>
<proteinExistence type="predicted"/>
<dbReference type="Gene3D" id="3.30.40.10">
    <property type="entry name" value="Zinc/RING finger domain, C3HC4 (zinc finger)"/>
    <property type="match status" value="1"/>
</dbReference>
<keyword evidence="4" id="KW-0378">Hydrolase</keyword>
<keyword evidence="6" id="KW-0067">ATP-binding</keyword>
<dbReference type="InterPro" id="IPR001650">
    <property type="entry name" value="Helicase_C-like"/>
</dbReference>
<dbReference type="GO" id="GO:0016787">
    <property type="term" value="F:hydrolase activity"/>
    <property type="evidence" value="ECO:0007669"/>
    <property type="project" value="UniProtKB-KW"/>
</dbReference>
<dbReference type="SMART" id="SM00490">
    <property type="entry name" value="HELICc"/>
    <property type="match status" value="1"/>
</dbReference>
<keyword evidence="1" id="KW-0479">Metal-binding</keyword>
<dbReference type="SUPFAM" id="SSF57850">
    <property type="entry name" value="RING/U-box"/>
    <property type="match status" value="1"/>
</dbReference>
<evidence type="ECO:0000256" key="7">
    <source>
        <dbReference type="PROSITE-ProRule" id="PRU00175"/>
    </source>
</evidence>
<keyword evidence="2" id="KW-0547">Nucleotide-binding</keyword>
<sequence length="1773" mass="196893">MEASSNNGKARAVDAPECSTNRVNTPAALQNAIVSIWPVQLRDLNPEPVSAASNSGASTSRKSASYVPLERIEFEDVSYSLNLHDLCSRPVSRTDGALRNKPDHAVHSRQATADGEKASITATLLKRKRSPSLDLSEQASYKRLRPNGAISADQSGSTPFIDTHCLFRVKGRDASSTAAILQIKDTLQPQTTDWLDNLQASIHTPDPSRPQDSLIESTLVLRSGDTDTLIAQLPILYANADTGAEHRPDKLTNSDWIASLLAPACRGLFDVRFSLAPTVPPADIPAELVTAGTLFLKLRVEASVATTDARTAPLAVGCIRETARVVRFADPSVTSEEEQMRRSAIDASFIYGNLRPAKVETPDSIQPHSMAPTLLPFQRRSTAFLLGREGKKLDSSGCTVPSNCVLAHDGPSQVGLWWRQIGARPLFYNWIEARFVVDPSLTTSSDIKGAMLAEEMGLGKTVEIIALILLNTDHTADSRPSYYDPANEIDVWPTKTTLIVCPETLRGQWLQELDRHAPGLRCYSYGGRQQAERGLPSDVSWEQWARGYDVIVVSYSVLSRELDSAKSERPRSRRHERRYERPRSPLIKLHFARVVMDEVQMVGNSKAAETAAMIARESSIAVSGTPVKRSASDDLRACFRFLRVPGYLASNRSWAEMLDPLLAPALVQVLRTIATRSTKAQVAQDMLLPIQTRAVVPIDFTSIESAFYADVWKDALEAIDFTPDGNPATPNRPPDIAKMRDHLLLLRQACTHPQIAVTFRGGVIGSRNLRSIDEVLELMIDSTKSDLHSKRNQLFEFRILTCILSLYLQDEDRRVLAAAQMQDIEVEIRDDVAKLEEELQQARSRGPLYTFSETELDIEEKEEARRRRLGLSSADLHDDLQVVQAGQGSEAWQALCQDAHYAERRKQRSTYTTTLKTSIRNLLIRLHRNLQFLGNLYFQRGEYLDQQLADEKTDKSLEQEPAQQPKLESTSAAVSDSLETSDPKAPSVDSAAHVNVAVKRESSPLTGAPPESLSDSAEQASLPSAPVMTPERQKLKNLEDQAYADAEKVRQRLLTEKREEVEAAAAKLRHDRFKALTAASIAADAAPFEIIAGTIQVHDVLIGLSEACKSLNDHAKILFSWRESIQTRLVRAVNRDIDLENDADDQYQEHLDTQAEAECLLEMYRPLLSERENILKGTVPVGSLDKPHLFRELEAEVRAARQARLLQIEEDRLDEDLVRVQEQQLQHFKRLDEERKSVSLRDGTRSFQELQDRLKRIRDSSLREEEAALVRPVMAEARRIYTDQTKILEQLRSEERTLLTPLFNARSLYFKEIQALSDTVRDPVFSNLERSITTAQYEARRSGDDAQKLQQRLRYLLHLQKVQSADEMDEETKRCHICTDVIVTGILTNTCGHVCCESCWKEWTSQGHRTCVLCQTRVLPKEVHRIVYRTNNNNDKTANDTIVVPAAAAAGVVSQSDVDATTSIQGHTTRVSLSYNEVDGATRDRLNRMAIHGRFGSKIDQVVKHVKHILETTGEKSLIFSSFARGLDVVAQSLTANGIRYVRLGSGKSAVQASQDFGDDVPVMLLHSEVSSSGLNLMAATHIHILEPLLKPSLELQAIGRVHRIGQTKETYVWCYYAKDTVEERILALGAYRGQSLYLRGHHTSAVTAASAVQAMANGAAHTEHGQRDSDSAQRDARNWASLGDTAMGTRGQVRGDVTSSANDLFAVYFAKHLPRTGPGPTRAGASIQASATDAIVVEAASRVEGDEGDSELARMRRARLAALDRRIVNADA</sequence>
<dbReference type="CDD" id="cd16449">
    <property type="entry name" value="RING-HC"/>
    <property type="match status" value="1"/>
</dbReference>
<dbReference type="PROSITE" id="PS51192">
    <property type="entry name" value="HELICASE_ATP_BIND_1"/>
    <property type="match status" value="1"/>
</dbReference>
<dbReference type="InterPro" id="IPR038718">
    <property type="entry name" value="SNF2-like_sf"/>
</dbReference>
<dbReference type="Gene3D" id="3.40.50.10810">
    <property type="entry name" value="Tandem AAA-ATPase domain"/>
    <property type="match status" value="1"/>
</dbReference>
<dbReference type="Pfam" id="PF00097">
    <property type="entry name" value="zf-C3HC4"/>
    <property type="match status" value="1"/>
</dbReference>
<keyword evidence="14" id="KW-1185">Reference proteome</keyword>
<feature type="region of interest" description="Disordered" evidence="9">
    <location>
        <begin position="953"/>
        <end position="1025"/>
    </location>
</feature>
<keyword evidence="3 7" id="KW-0863">Zinc-finger</keyword>
<protein>
    <recommendedName>
        <fullName evidence="15">RING-type domain-containing protein</fullName>
    </recommendedName>
</protein>
<keyword evidence="8" id="KW-0175">Coiled coil</keyword>
<feature type="compositionally biased region" description="Basic and acidic residues" evidence="9">
    <location>
        <begin position="96"/>
        <end position="106"/>
    </location>
</feature>
<feature type="coiled-coil region" evidence="8">
    <location>
        <begin position="818"/>
        <end position="845"/>
    </location>
</feature>
<dbReference type="GO" id="GO:0000209">
    <property type="term" value="P:protein polyubiquitination"/>
    <property type="evidence" value="ECO:0007669"/>
    <property type="project" value="TreeGrafter"/>
</dbReference>
<dbReference type="Gene3D" id="3.40.50.300">
    <property type="entry name" value="P-loop containing nucleotide triphosphate hydrolases"/>
    <property type="match status" value="1"/>
</dbReference>